<accession>A0A0R2ITR3</accession>
<dbReference type="STRING" id="319652.IV80_GL001862"/>
<dbReference type="EMBL" id="JQBR01000008">
    <property type="protein sequence ID" value="KRN65580.1"/>
    <property type="molecule type" value="Genomic_DNA"/>
</dbReference>
<dbReference type="AlphaFoldDB" id="A0A0R2ITR3"/>
<protein>
    <submittedName>
        <fullName evidence="1">Uncharacterized protein</fullName>
    </submittedName>
</protein>
<dbReference type="PATRIC" id="fig|319652.3.peg.1891"/>
<reference evidence="1 2" key="1">
    <citation type="journal article" date="2015" name="Genome Announc.">
        <title>Expanding the biotechnology potential of lactobacilli through comparative genomics of 213 strains and associated genera.</title>
        <authorList>
            <person name="Sun Z."/>
            <person name="Harris H.M."/>
            <person name="McCann A."/>
            <person name="Guo C."/>
            <person name="Argimon S."/>
            <person name="Zhang W."/>
            <person name="Yang X."/>
            <person name="Jeffery I.B."/>
            <person name="Cooney J.C."/>
            <person name="Kagawa T.F."/>
            <person name="Liu W."/>
            <person name="Song Y."/>
            <person name="Salvetti E."/>
            <person name="Wrobel A."/>
            <person name="Rasinkangas P."/>
            <person name="Parkhill J."/>
            <person name="Rea M.C."/>
            <person name="O'Sullivan O."/>
            <person name="Ritari J."/>
            <person name="Douillard F.P."/>
            <person name="Paul Ross R."/>
            <person name="Yang R."/>
            <person name="Briner A.E."/>
            <person name="Felis G.E."/>
            <person name="de Vos W.M."/>
            <person name="Barrangou R."/>
            <person name="Klaenhammer T.R."/>
            <person name="Caufield P.W."/>
            <person name="Cui Y."/>
            <person name="Zhang H."/>
            <person name="O'Toole P.W."/>
        </authorList>
    </citation>
    <scope>NUCLEOTIDE SEQUENCE [LARGE SCALE GENOMIC DNA]</scope>
    <source>
        <strain evidence="1 2">DSM 17757</strain>
    </source>
</reference>
<comment type="caution">
    <text evidence="1">The sequence shown here is derived from an EMBL/GenBank/DDBJ whole genome shotgun (WGS) entry which is preliminary data.</text>
</comment>
<sequence length="106" mass="12810">MSVMDKIKGYFQKMSVLKRKWQWYRIEFREPVKFNPRDYLKLQVLGRWWKDPDKNVYILAVPGSAKIQNVDQVQEIITQVLSEQKYVPKEYLLTHVPNVPFTYTPF</sequence>
<evidence type="ECO:0000313" key="1">
    <source>
        <dbReference type="EMBL" id="KRN65580.1"/>
    </source>
</evidence>
<proteinExistence type="predicted"/>
<name>A0A0R2ITR3_9LACO</name>
<gene>
    <name evidence="1" type="ORF">IV80_GL001862</name>
</gene>
<organism evidence="1 2">
    <name type="scientific">Pediococcus cellicola</name>
    <dbReference type="NCBI Taxonomy" id="319652"/>
    <lineage>
        <taxon>Bacteria</taxon>
        <taxon>Bacillati</taxon>
        <taxon>Bacillota</taxon>
        <taxon>Bacilli</taxon>
        <taxon>Lactobacillales</taxon>
        <taxon>Lactobacillaceae</taxon>
        <taxon>Pediococcus</taxon>
    </lineage>
</organism>
<keyword evidence="2" id="KW-1185">Reference proteome</keyword>
<dbReference type="Proteomes" id="UP000051568">
    <property type="component" value="Unassembled WGS sequence"/>
</dbReference>
<evidence type="ECO:0000313" key="2">
    <source>
        <dbReference type="Proteomes" id="UP000051568"/>
    </source>
</evidence>